<keyword evidence="2" id="KW-1185">Reference proteome</keyword>
<protein>
    <submittedName>
        <fullName evidence="1">Peroxide stress protein YaaA</fullName>
    </submittedName>
</protein>
<name>A0A5B8M912_9MICO</name>
<accession>A0A5B8M912</accession>
<sequence length="252" mass="27106">MLILLPPSESKRTGGAGKARLDLHSLRFPELRRAREVASMALAVLARDVSAEDAAKQLGIPPTLVHEVAANAALFDSPLMPAIDRYTGVLYDALDAASLPSEARRHLGRTVAVHSAVFGPVGALDRIPDYRMSATSRLPGIRLKQLWAPAVSAVLAVASGPVVDLRSESYVALGPVTGVRDDAAYVRVMTEGDDGVRRALNHFNKHAKGMLVRAFALDRPRIRSIAGFVDWARGAGFRMESAGDQEVRLLVD</sequence>
<proteinExistence type="predicted"/>
<dbReference type="Pfam" id="PF03883">
    <property type="entry name" value="H2O2_YaaD"/>
    <property type="match status" value="1"/>
</dbReference>
<dbReference type="KEGG" id="huw:FPZ11_18995"/>
<dbReference type="GO" id="GO:0005829">
    <property type="term" value="C:cytosol"/>
    <property type="evidence" value="ECO:0007669"/>
    <property type="project" value="TreeGrafter"/>
</dbReference>
<dbReference type="AlphaFoldDB" id="A0A5B8M912"/>
<dbReference type="PANTHER" id="PTHR30283:SF4">
    <property type="entry name" value="PEROXIDE STRESS RESISTANCE PROTEIN YAAA"/>
    <property type="match status" value="1"/>
</dbReference>
<evidence type="ECO:0000313" key="1">
    <source>
        <dbReference type="EMBL" id="QDZ16554.1"/>
    </source>
</evidence>
<dbReference type="Proteomes" id="UP000320216">
    <property type="component" value="Chromosome"/>
</dbReference>
<dbReference type="OrthoDB" id="3210767at2"/>
<dbReference type="EMBL" id="CP042305">
    <property type="protein sequence ID" value="QDZ16554.1"/>
    <property type="molecule type" value="Genomic_DNA"/>
</dbReference>
<dbReference type="RefSeq" id="WP_146322558.1">
    <property type="nucleotide sequence ID" value="NZ_CP042305.1"/>
</dbReference>
<dbReference type="PANTHER" id="PTHR30283">
    <property type="entry name" value="PEROXIDE STRESS RESPONSE PROTEIN YAAA"/>
    <property type="match status" value="1"/>
</dbReference>
<dbReference type="InterPro" id="IPR005583">
    <property type="entry name" value="YaaA"/>
</dbReference>
<gene>
    <name evidence="1" type="primary">yaaA</name>
    <name evidence="1" type="ORF">FPZ11_18995</name>
</gene>
<dbReference type="GO" id="GO:0033194">
    <property type="term" value="P:response to hydroperoxide"/>
    <property type="evidence" value="ECO:0007669"/>
    <property type="project" value="TreeGrafter"/>
</dbReference>
<evidence type="ECO:0000313" key="2">
    <source>
        <dbReference type="Proteomes" id="UP000320216"/>
    </source>
</evidence>
<reference evidence="1 2" key="1">
    <citation type="submission" date="2019-07" db="EMBL/GenBank/DDBJ databases">
        <title>Full genome sequence of Humibacter sp. WJ7-1.</title>
        <authorList>
            <person name="Im W.-T."/>
        </authorList>
    </citation>
    <scope>NUCLEOTIDE SEQUENCE [LARGE SCALE GENOMIC DNA]</scope>
    <source>
        <strain evidence="1 2">WJ7-1</strain>
    </source>
</reference>
<organism evidence="1 2">
    <name type="scientific">Humibacter ginsenosidimutans</name>
    <dbReference type="NCBI Taxonomy" id="2599293"/>
    <lineage>
        <taxon>Bacteria</taxon>
        <taxon>Bacillati</taxon>
        <taxon>Actinomycetota</taxon>
        <taxon>Actinomycetes</taxon>
        <taxon>Micrococcales</taxon>
        <taxon>Microbacteriaceae</taxon>
        <taxon>Humibacter</taxon>
    </lineage>
</organism>